<dbReference type="OrthoDB" id="9791132at2"/>
<keyword evidence="2 10" id="KW-0732">Signal</keyword>
<keyword evidence="5" id="KW-0573">Peptidoglycan synthesis</keyword>
<dbReference type="STRING" id="930128.SAMN05192532_103385"/>
<evidence type="ECO:0000256" key="3">
    <source>
        <dbReference type="ARBA" id="ARBA00022801"/>
    </source>
</evidence>
<evidence type="ECO:0000256" key="8">
    <source>
        <dbReference type="PIRSR" id="PIRSR618044-2"/>
    </source>
</evidence>
<accession>A0A1I2D3J8</accession>
<feature type="signal peptide" evidence="10">
    <location>
        <begin position="1"/>
        <end position="23"/>
    </location>
</feature>
<dbReference type="InterPro" id="IPR001967">
    <property type="entry name" value="Peptidase_S11_N"/>
</dbReference>
<evidence type="ECO:0000256" key="9">
    <source>
        <dbReference type="RuleBase" id="RU004016"/>
    </source>
</evidence>
<keyword evidence="12" id="KW-0121">Carboxypeptidase</keyword>
<dbReference type="PRINTS" id="PR00725">
    <property type="entry name" value="DADACBPTASE1"/>
</dbReference>
<name>A0A1I2D3J8_9BACI</name>
<feature type="binding site" evidence="8">
    <location>
        <position position="222"/>
    </location>
    <ligand>
        <name>substrate</name>
    </ligand>
</feature>
<dbReference type="PANTHER" id="PTHR21581">
    <property type="entry name" value="D-ALANYL-D-ALANINE CARBOXYPEPTIDASE"/>
    <property type="match status" value="1"/>
</dbReference>
<sequence>MRKAFSIFLFLYLLSLPSSYGLAAPTEREPKVKSETAILIDAETGQILFEKEAGKRMYPASLTKILTGIIALEEENLSKVVTVSENATNVDGTSVYLVEGEEIKWKRLIEGLLINSGNDAGVVIAEHLAGSEAAFAEEMNEFAEKKIGVRSSHFTNPHGLFDENNYTTAYDMAKIAQYAMENNTFQTIASTRELEWKGEGWDTTLHNHHKLLREYDGATGIKNGFVQQSGFTLATSAERENRELIVVTLNASTSQEAYEDATQLLDFGFEAFTNEKIEKDDTFTDEKGNQYATASDYCVTVPTDGNITKDIIGHSLLVKDGEGNLLLEAKVTPMEEEIKSEAASTNEGKEKQRIHWVEKVLYALLDGAIETTKKQTDLILRT</sequence>
<dbReference type="InterPro" id="IPR012338">
    <property type="entry name" value="Beta-lactam/transpept-like"/>
</dbReference>
<keyword evidence="4" id="KW-0133">Cell shape</keyword>
<gene>
    <name evidence="12" type="ORF">SAMN05192532_103385</name>
</gene>
<keyword evidence="3" id="KW-0378">Hydrolase</keyword>
<dbReference type="RefSeq" id="WP_091660834.1">
    <property type="nucleotide sequence ID" value="NZ_FONT01000003.1"/>
</dbReference>
<dbReference type="InterPro" id="IPR018044">
    <property type="entry name" value="Peptidase_S11"/>
</dbReference>
<dbReference type="GO" id="GO:0071555">
    <property type="term" value="P:cell wall organization"/>
    <property type="evidence" value="ECO:0007669"/>
    <property type="project" value="UniProtKB-KW"/>
</dbReference>
<feature type="chain" id="PRO_5011767303" evidence="10">
    <location>
        <begin position="24"/>
        <end position="382"/>
    </location>
</feature>
<dbReference type="Proteomes" id="UP000199516">
    <property type="component" value="Unassembled WGS sequence"/>
</dbReference>
<evidence type="ECO:0000256" key="4">
    <source>
        <dbReference type="ARBA" id="ARBA00022960"/>
    </source>
</evidence>
<evidence type="ECO:0000313" key="13">
    <source>
        <dbReference type="Proteomes" id="UP000199516"/>
    </source>
</evidence>
<dbReference type="Gene3D" id="3.40.710.10">
    <property type="entry name" value="DD-peptidase/beta-lactamase superfamily"/>
    <property type="match status" value="1"/>
</dbReference>
<evidence type="ECO:0000313" key="12">
    <source>
        <dbReference type="EMBL" id="SFE75092.1"/>
    </source>
</evidence>
<dbReference type="EMBL" id="FONT01000003">
    <property type="protein sequence ID" value="SFE75092.1"/>
    <property type="molecule type" value="Genomic_DNA"/>
</dbReference>
<evidence type="ECO:0000256" key="1">
    <source>
        <dbReference type="ARBA" id="ARBA00007164"/>
    </source>
</evidence>
<proteinExistence type="inferred from homology"/>
<organism evidence="12 13">
    <name type="scientific">Alteribacillus iranensis</name>
    <dbReference type="NCBI Taxonomy" id="930128"/>
    <lineage>
        <taxon>Bacteria</taxon>
        <taxon>Bacillati</taxon>
        <taxon>Bacillota</taxon>
        <taxon>Bacilli</taxon>
        <taxon>Bacillales</taxon>
        <taxon>Bacillaceae</taxon>
        <taxon>Alteribacillus</taxon>
    </lineage>
</organism>
<feature type="active site" evidence="7">
    <location>
        <position position="116"/>
    </location>
</feature>
<dbReference type="AlphaFoldDB" id="A0A1I2D3J8"/>
<evidence type="ECO:0000256" key="5">
    <source>
        <dbReference type="ARBA" id="ARBA00022984"/>
    </source>
</evidence>
<evidence type="ECO:0000256" key="6">
    <source>
        <dbReference type="ARBA" id="ARBA00023316"/>
    </source>
</evidence>
<protein>
    <submittedName>
        <fullName evidence="12">D-alanyl-D-alanine carboxypeptidase/D-alanyl-D-alanine carboxypeptidase (Penicillin-binding protein 5/6)</fullName>
    </submittedName>
</protein>
<evidence type="ECO:0000256" key="2">
    <source>
        <dbReference type="ARBA" id="ARBA00022729"/>
    </source>
</evidence>
<feature type="active site" description="Acyl-ester intermediate" evidence="7">
    <location>
        <position position="64"/>
    </location>
</feature>
<dbReference type="GO" id="GO:0006508">
    <property type="term" value="P:proteolysis"/>
    <property type="evidence" value="ECO:0007669"/>
    <property type="project" value="InterPro"/>
</dbReference>
<dbReference type="Pfam" id="PF00768">
    <property type="entry name" value="Peptidase_S11"/>
    <property type="match status" value="1"/>
</dbReference>
<dbReference type="PANTHER" id="PTHR21581:SF6">
    <property type="entry name" value="TRAFFICKING PROTEIN PARTICLE COMPLEX SUBUNIT 12"/>
    <property type="match status" value="1"/>
</dbReference>
<evidence type="ECO:0000256" key="10">
    <source>
        <dbReference type="SAM" id="SignalP"/>
    </source>
</evidence>
<dbReference type="GO" id="GO:0009252">
    <property type="term" value="P:peptidoglycan biosynthetic process"/>
    <property type="evidence" value="ECO:0007669"/>
    <property type="project" value="UniProtKB-KW"/>
</dbReference>
<dbReference type="SUPFAM" id="SSF56601">
    <property type="entry name" value="beta-lactamase/transpeptidase-like"/>
    <property type="match status" value="1"/>
</dbReference>
<feature type="active site" description="Acyl-ester intermediate" evidence="7">
    <location>
        <position position="61"/>
    </location>
</feature>
<evidence type="ECO:0000259" key="11">
    <source>
        <dbReference type="Pfam" id="PF00768"/>
    </source>
</evidence>
<keyword evidence="6" id="KW-0961">Cell wall biogenesis/degradation</keyword>
<feature type="domain" description="Peptidase S11 D-alanyl-D-alanine carboxypeptidase A N-terminal" evidence="11">
    <location>
        <begin position="26"/>
        <end position="253"/>
    </location>
</feature>
<reference evidence="12 13" key="1">
    <citation type="submission" date="2016-10" db="EMBL/GenBank/DDBJ databases">
        <authorList>
            <person name="de Groot N.N."/>
        </authorList>
    </citation>
    <scope>NUCLEOTIDE SEQUENCE [LARGE SCALE GENOMIC DNA]</scope>
    <source>
        <strain evidence="12 13">DSM 23995</strain>
    </source>
</reference>
<comment type="similarity">
    <text evidence="1 9">Belongs to the peptidase S11 family.</text>
</comment>
<dbReference type="GO" id="GO:0008360">
    <property type="term" value="P:regulation of cell shape"/>
    <property type="evidence" value="ECO:0007669"/>
    <property type="project" value="UniProtKB-KW"/>
</dbReference>
<evidence type="ECO:0000256" key="7">
    <source>
        <dbReference type="PIRSR" id="PIRSR618044-1"/>
    </source>
</evidence>
<dbReference type="GO" id="GO:0009002">
    <property type="term" value="F:serine-type D-Ala-D-Ala carboxypeptidase activity"/>
    <property type="evidence" value="ECO:0007669"/>
    <property type="project" value="InterPro"/>
</dbReference>
<keyword evidence="12" id="KW-0645">Protease</keyword>
<keyword evidence="13" id="KW-1185">Reference proteome</keyword>